<evidence type="ECO:0000313" key="11">
    <source>
        <dbReference type="Proteomes" id="UP000264820"/>
    </source>
</evidence>
<dbReference type="FunFam" id="3.30.160.60:FF:000446">
    <property type="entry name" value="Zinc finger protein"/>
    <property type="match status" value="1"/>
</dbReference>
<reference evidence="10" key="1">
    <citation type="submission" date="2025-08" db="UniProtKB">
        <authorList>
            <consortium name="Ensembl"/>
        </authorList>
    </citation>
    <scope>IDENTIFICATION</scope>
</reference>
<dbReference type="Proteomes" id="UP000264820">
    <property type="component" value="Unplaced"/>
</dbReference>
<keyword evidence="4 7" id="KW-0863">Zinc-finger</keyword>
<evidence type="ECO:0000256" key="8">
    <source>
        <dbReference type="SAM" id="MobiDB-lite"/>
    </source>
</evidence>
<evidence type="ECO:0000256" key="5">
    <source>
        <dbReference type="ARBA" id="ARBA00022833"/>
    </source>
</evidence>
<dbReference type="Ensembl" id="ENSHCOT00000000670.1">
    <property type="protein sequence ID" value="ENSHCOP00000022592.1"/>
    <property type="gene ID" value="ENSHCOG00000010428.1"/>
</dbReference>
<dbReference type="PANTHER" id="PTHR24394:SF29">
    <property type="entry name" value="MYONEURIN"/>
    <property type="match status" value="1"/>
</dbReference>
<feature type="region of interest" description="Disordered" evidence="8">
    <location>
        <begin position="74"/>
        <end position="99"/>
    </location>
</feature>
<dbReference type="PANTHER" id="PTHR24394">
    <property type="entry name" value="ZINC FINGER PROTEIN"/>
    <property type="match status" value="1"/>
</dbReference>
<dbReference type="Gene3D" id="3.30.160.60">
    <property type="entry name" value="Classic Zinc Finger"/>
    <property type="match status" value="2"/>
</dbReference>
<evidence type="ECO:0000256" key="6">
    <source>
        <dbReference type="ARBA" id="ARBA00023242"/>
    </source>
</evidence>
<feature type="domain" description="C2H2-type" evidence="9">
    <location>
        <begin position="47"/>
        <end position="74"/>
    </location>
</feature>
<proteinExistence type="predicted"/>
<dbReference type="Pfam" id="PF00096">
    <property type="entry name" value="zf-C2H2"/>
    <property type="match status" value="2"/>
</dbReference>
<dbReference type="GO" id="GO:0008270">
    <property type="term" value="F:zinc ion binding"/>
    <property type="evidence" value="ECO:0007669"/>
    <property type="project" value="UniProtKB-KW"/>
</dbReference>
<dbReference type="GeneTree" id="ENSGT00940000179428"/>
<evidence type="ECO:0000259" key="9">
    <source>
        <dbReference type="PROSITE" id="PS50157"/>
    </source>
</evidence>
<dbReference type="InterPro" id="IPR036236">
    <property type="entry name" value="Znf_C2H2_sf"/>
</dbReference>
<keyword evidence="11" id="KW-1185">Reference proteome</keyword>
<protein>
    <recommendedName>
        <fullName evidence="9">C2H2-type domain-containing protein</fullName>
    </recommendedName>
</protein>
<evidence type="ECO:0000313" key="10">
    <source>
        <dbReference type="Ensembl" id="ENSHCOP00000022592.1"/>
    </source>
</evidence>
<feature type="domain" description="C2H2-type" evidence="9">
    <location>
        <begin position="19"/>
        <end position="46"/>
    </location>
</feature>
<dbReference type="SMART" id="SM00355">
    <property type="entry name" value="ZnF_C2H2"/>
    <property type="match status" value="2"/>
</dbReference>
<keyword evidence="3" id="KW-0677">Repeat</keyword>
<keyword evidence="6" id="KW-0539">Nucleus</keyword>
<dbReference type="PROSITE" id="PS00028">
    <property type="entry name" value="ZINC_FINGER_C2H2_1"/>
    <property type="match status" value="2"/>
</dbReference>
<name>A0A3Q2YUS8_HIPCM</name>
<comment type="subcellular location">
    <subcellularLocation>
        <location evidence="1">Nucleus</location>
    </subcellularLocation>
</comment>
<keyword evidence="2" id="KW-0479">Metal-binding</keyword>
<reference evidence="10" key="2">
    <citation type="submission" date="2025-09" db="UniProtKB">
        <authorList>
            <consortium name="Ensembl"/>
        </authorList>
    </citation>
    <scope>IDENTIFICATION</scope>
</reference>
<dbReference type="AlphaFoldDB" id="A0A3Q2YUS8"/>
<evidence type="ECO:0000256" key="4">
    <source>
        <dbReference type="ARBA" id="ARBA00022771"/>
    </source>
</evidence>
<organism evidence="10 11">
    <name type="scientific">Hippocampus comes</name>
    <name type="common">Tiger tail seahorse</name>
    <dbReference type="NCBI Taxonomy" id="109280"/>
    <lineage>
        <taxon>Eukaryota</taxon>
        <taxon>Metazoa</taxon>
        <taxon>Chordata</taxon>
        <taxon>Craniata</taxon>
        <taxon>Vertebrata</taxon>
        <taxon>Euteleostomi</taxon>
        <taxon>Actinopterygii</taxon>
        <taxon>Neopterygii</taxon>
        <taxon>Teleostei</taxon>
        <taxon>Neoteleostei</taxon>
        <taxon>Acanthomorphata</taxon>
        <taxon>Syngnathiaria</taxon>
        <taxon>Syngnathiformes</taxon>
        <taxon>Syngnathoidei</taxon>
        <taxon>Syngnathidae</taxon>
        <taxon>Hippocampus</taxon>
    </lineage>
</organism>
<evidence type="ECO:0000256" key="2">
    <source>
        <dbReference type="ARBA" id="ARBA00022723"/>
    </source>
</evidence>
<dbReference type="SUPFAM" id="SSF57667">
    <property type="entry name" value="beta-beta-alpha zinc fingers"/>
    <property type="match status" value="1"/>
</dbReference>
<keyword evidence="5" id="KW-0862">Zinc</keyword>
<accession>A0A3Q2YUS8</accession>
<dbReference type="InterPro" id="IPR013087">
    <property type="entry name" value="Znf_C2H2_type"/>
</dbReference>
<dbReference type="GO" id="GO:0000981">
    <property type="term" value="F:DNA-binding transcription factor activity, RNA polymerase II-specific"/>
    <property type="evidence" value="ECO:0007669"/>
    <property type="project" value="TreeGrafter"/>
</dbReference>
<evidence type="ECO:0000256" key="7">
    <source>
        <dbReference type="PROSITE-ProRule" id="PRU00042"/>
    </source>
</evidence>
<dbReference type="PROSITE" id="PS50157">
    <property type="entry name" value="ZINC_FINGER_C2H2_2"/>
    <property type="match status" value="2"/>
</dbReference>
<evidence type="ECO:0000256" key="1">
    <source>
        <dbReference type="ARBA" id="ARBA00004123"/>
    </source>
</evidence>
<dbReference type="OMA" id="GMHAPEM"/>
<evidence type="ECO:0000256" key="3">
    <source>
        <dbReference type="ARBA" id="ARBA00022737"/>
    </source>
</evidence>
<sequence length="99" mass="10987">FASTAGRSEHQRTHSGDAYTCAVCRKVFTTPSAFRDHATLHTGRKPHPCSVCSKSFNRPGLLRKHLQKHLEDATNRRLPPNPQHRCQTRALGAKSGPFG</sequence>
<dbReference type="GO" id="GO:0005634">
    <property type="term" value="C:nucleus"/>
    <property type="evidence" value="ECO:0007669"/>
    <property type="project" value="UniProtKB-SubCell"/>
</dbReference>